<feature type="domain" description="DUF1214" evidence="1">
    <location>
        <begin position="178"/>
        <end position="282"/>
    </location>
</feature>
<accession>A0ABV2RZ58</accession>
<name>A0ABV2RZ58_BRAJP</name>
<dbReference type="Gene3D" id="2.60.40.1610">
    <property type="entry name" value="Domain of unknown function DUF1254"/>
    <property type="match status" value="1"/>
</dbReference>
<dbReference type="InterPro" id="IPR010621">
    <property type="entry name" value="DUF1214"/>
</dbReference>
<gene>
    <name evidence="2" type="ORF">ABIF63_006328</name>
</gene>
<proteinExistence type="predicted"/>
<dbReference type="Proteomes" id="UP001549291">
    <property type="component" value="Unassembled WGS sequence"/>
</dbReference>
<evidence type="ECO:0000313" key="2">
    <source>
        <dbReference type="EMBL" id="MET4722222.1"/>
    </source>
</evidence>
<keyword evidence="3" id="KW-1185">Reference proteome</keyword>
<dbReference type="InterPro" id="IPR037050">
    <property type="entry name" value="DUF1254_sf"/>
</dbReference>
<protein>
    <recommendedName>
        <fullName evidence="1">DUF1214 domain-containing protein</fullName>
    </recommendedName>
</protein>
<dbReference type="Gene3D" id="2.60.120.600">
    <property type="entry name" value="Domain of unknown function DUF1214, C-terminal domain"/>
    <property type="match status" value="1"/>
</dbReference>
<sequence>MAKGDNGPDPKPAVALAEQTRVYPLWSPEKNVKPMQFPDASGKRINMMYPVDNTYWTKLKAFVDYEPVSAIDPESRGTLAAIGIIKGQPFNPTAKEQELLQRAVTTAPKMIMAQRQLGRPDKRDLYYNDRQYLNTWAAGTAEWLQDGYLDLAQRASYFQIAYSTASAMVMRTINSGSKYPFAVRDANGEFLNGSNTYKLHLPPNPPAALFWAVTAYNITDGTMVEAPQLMPSINGYNKVATNSDGSIDLWFATEKPADAPASNFIQTVSARNFLVALRLYGTGVEFYDQTWKPDDVVKVK</sequence>
<evidence type="ECO:0000313" key="3">
    <source>
        <dbReference type="Proteomes" id="UP001549291"/>
    </source>
</evidence>
<organism evidence="2 3">
    <name type="scientific">Bradyrhizobium japonicum</name>
    <dbReference type="NCBI Taxonomy" id="375"/>
    <lineage>
        <taxon>Bacteria</taxon>
        <taxon>Pseudomonadati</taxon>
        <taxon>Pseudomonadota</taxon>
        <taxon>Alphaproteobacteria</taxon>
        <taxon>Hyphomicrobiales</taxon>
        <taxon>Nitrobacteraceae</taxon>
        <taxon>Bradyrhizobium</taxon>
    </lineage>
</organism>
<evidence type="ECO:0000259" key="1">
    <source>
        <dbReference type="Pfam" id="PF06742"/>
    </source>
</evidence>
<dbReference type="PANTHER" id="PTHR36509:SF3">
    <property type="entry name" value="SIGNAL PEPTIDE PROTEIN"/>
    <property type="match status" value="1"/>
</dbReference>
<dbReference type="InterPro" id="IPR037049">
    <property type="entry name" value="DUF1214_C_sf"/>
</dbReference>
<comment type="caution">
    <text evidence="2">The sequence shown here is derived from an EMBL/GenBank/DDBJ whole genome shotgun (WGS) entry which is preliminary data.</text>
</comment>
<reference evidence="2 3" key="1">
    <citation type="submission" date="2024-06" db="EMBL/GenBank/DDBJ databases">
        <title>Genomic Encyclopedia of Type Strains, Phase V (KMG-V): Genome sequencing to study the core and pangenomes of soil and plant-associated prokaryotes.</title>
        <authorList>
            <person name="Whitman W."/>
        </authorList>
    </citation>
    <scope>NUCLEOTIDE SEQUENCE [LARGE SCALE GENOMIC DNA]</scope>
    <source>
        <strain evidence="2 3">USDA 160</strain>
    </source>
</reference>
<dbReference type="SUPFAM" id="SSF160935">
    <property type="entry name" value="VPA0735-like"/>
    <property type="match status" value="1"/>
</dbReference>
<dbReference type="EMBL" id="JBEPTQ010000002">
    <property type="protein sequence ID" value="MET4722222.1"/>
    <property type="molecule type" value="Genomic_DNA"/>
</dbReference>
<dbReference type="Gene3D" id="1.10.3360.10">
    <property type="entry name" value="VPA0735-like domain"/>
    <property type="match status" value="1"/>
</dbReference>
<dbReference type="Pfam" id="PF06742">
    <property type="entry name" value="DUF1214"/>
    <property type="match status" value="1"/>
</dbReference>
<dbReference type="PANTHER" id="PTHR36509">
    <property type="entry name" value="BLL3101 PROTEIN"/>
    <property type="match status" value="1"/>
</dbReference>